<feature type="chain" id="PRO_5043318793" evidence="1">
    <location>
        <begin position="18"/>
        <end position="149"/>
    </location>
</feature>
<dbReference type="EMBL" id="JACYTR010000024">
    <property type="protein sequence ID" value="MBD8526492.1"/>
    <property type="molecule type" value="Genomic_DNA"/>
</dbReference>
<dbReference type="AlphaFoldDB" id="A0AAW3ZPE4"/>
<accession>A0AAW3ZPE4</accession>
<feature type="signal peptide" evidence="1">
    <location>
        <begin position="1"/>
        <end position="17"/>
    </location>
</feature>
<keyword evidence="1" id="KW-0732">Signal</keyword>
<dbReference type="RefSeq" id="WP_192029913.1">
    <property type="nucleotide sequence ID" value="NZ_JACYTR010000024.1"/>
</dbReference>
<feature type="domain" description="DUF306" evidence="2">
    <location>
        <begin position="38"/>
        <end position="140"/>
    </location>
</feature>
<dbReference type="PROSITE" id="PS51257">
    <property type="entry name" value="PROKAR_LIPOPROTEIN"/>
    <property type="match status" value="1"/>
</dbReference>
<dbReference type="InterPro" id="IPR005184">
    <property type="entry name" value="DUF306_Meta_HslJ"/>
</dbReference>
<dbReference type="Proteomes" id="UP000613768">
    <property type="component" value="Unassembled WGS sequence"/>
</dbReference>
<dbReference type="PANTHER" id="PTHR35535:SF1">
    <property type="entry name" value="HEAT SHOCK PROTEIN HSLJ"/>
    <property type="match status" value="1"/>
</dbReference>
<sequence length="149" mass="15715">MRWILLLCLSVGAVGCAANGGQGAQAVKEDKLTVLPEDSRWKLVSSDIEGLQAKASEAVRLEIAGGTLRGDTGCNQFFAGYSMDAAGAISMQPVVQSKRACAEPERNAVERALLDALRELQSASQRGDELVLHTAAGRLVFADDALVAE</sequence>
<evidence type="ECO:0000313" key="4">
    <source>
        <dbReference type="Proteomes" id="UP000613768"/>
    </source>
</evidence>
<gene>
    <name evidence="3" type="ORF">IFO71_12160</name>
</gene>
<keyword evidence="4" id="KW-1185">Reference proteome</keyword>
<protein>
    <submittedName>
        <fullName evidence="3">META domain-containing protein</fullName>
    </submittedName>
</protein>
<evidence type="ECO:0000313" key="3">
    <source>
        <dbReference type="EMBL" id="MBD8526492.1"/>
    </source>
</evidence>
<dbReference type="Gene3D" id="2.40.128.270">
    <property type="match status" value="1"/>
</dbReference>
<dbReference type="PANTHER" id="PTHR35535">
    <property type="entry name" value="HEAT SHOCK PROTEIN HSLJ"/>
    <property type="match status" value="1"/>
</dbReference>
<proteinExistence type="predicted"/>
<evidence type="ECO:0000259" key="2">
    <source>
        <dbReference type="Pfam" id="PF03724"/>
    </source>
</evidence>
<comment type="caution">
    <text evidence="3">The sequence shown here is derived from an EMBL/GenBank/DDBJ whole genome shotgun (WGS) entry which is preliminary data.</text>
</comment>
<dbReference type="InterPro" id="IPR053147">
    <property type="entry name" value="Hsp_HslJ-like"/>
</dbReference>
<dbReference type="InterPro" id="IPR038670">
    <property type="entry name" value="HslJ-like_sf"/>
</dbReference>
<organism evidence="3 4">
    <name type="scientific">Pseudomarimonas arenosa</name>
    <dbReference type="NCBI Taxonomy" id="2774145"/>
    <lineage>
        <taxon>Bacteria</taxon>
        <taxon>Pseudomonadati</taxon>
        <taxon>Pseudomonadota</taxon>
        <taxon>Gammaproteobacteria</taxon>
        <taxon>Lysobacterales</taxon>
        <taxon>Lysobacteraceae</taxon>
        <taxon>Pseudomarimonas</taxon>
    </lineage>
</organism>
<dbReference type="Pfam" id="PF03724">
    <property type="entry name" value="META"/>
    <property type="match status" value="1"/>
</dbReference>
<reference evidence="3 4" key="1">
    <citation type="submission" date="2020-09" db="EMBL/GenBank/DDBJ databases">
        <title>Pseudoxanthomonas sp. CAU 1598 isolated from sand of Yaerae Beach.</title>
        <authorList>
            <person name="Kim W."/>
        </authorList>
    </citation>
    <scope>NUCLEOTIDE SEQUENCE [LARGE SCALE GENOMIC DNA]</scope>
    <source>
        <strain evidence="3 4">CAU 1598</strain>
    </source>
</reference>
<name>A0AAW3ZPE4_9GAMM</name>
<evidence type="ECO:0000256" key="1">
    <source>
        <dbReference type="SAM" id="SignalP"/>
    </source>
</evidence>